<keyword evidence="1" id="KW-0472">Membrane</keyword>
<evidence type="ECO:0000256" key="1">
    <source>
        <dbReference type="SAM" id="Phobius"/>
    </source>
</evidence>
<dbReference type="RefSeq" id="WP_060971696.1">
    <property type="nucleotide sequence ID" value="NZ_JBDMCC010000005.1"/>
</dbReference>
<keyword evidence="1" id="KW-1133">Transmembrane helix</keyword>
<comment type="caution">
    <text evidence="2">The sequence shown here is derived from an EMBL/GenBank/DDBJ whole genome shotgun (WGS) entry which is preliminary data.</text>
</comment>
<reference evidence="2 3" key="1">
    <citation type="journal article" date="2019" name="Nat. Med.">
        <title>A library of human gut bacterial isolates paired with longitudinal multiomics data enables mechanistic microbiome research.</title>
        <authorList>
            <person name="Poyet M."/>
            <person name="Groussin M."/>
            <person name="Gibbons S.M."/>
            <person name="Avila-Pacheco J."/>
            <person name="Jiang X."/>
            <person name="Kearney S.M."/>
            <person name="Perrotta A.R."/>
            <person name="Berdy B."/>
            <person name="Zhao S."/>
            <person name="Lieberman T.D."/>
            <person name="Swanson P.K."/>
            <person name="Smith M."/>
            <person name="Roesemann S."/>
            <person name="Alexander J.E."/>
            <person name="Rich S.A."/>
            <person name="Livny J."/>
            <person name="Vlamakis H."/>
            <person name="Clish C."/>
            <person name="Bullock K."/>
            <person name="Deik A."/>
            <person name="Scott J."/>
            <person name="Pierce K.A."/>
            <person name="Xavier R.J."/>
            <person name="Alm E.J."/>
        </authorList>
    </citation>
    <scope>NUCLEOTIDE SEQUENCE [LARGE SCALE GENOMIC DNA]</scope>
    <source>
        <strain evidence="2 3">BIOML-A4</strain>
    </source>
</reference>
<dbReference type="EMBL" id="WMYO01000008">
    <property type="protein sequence ID" value="MTR28343.1"/>
    <property type="molecule type" value="Genomic_DNA"/>
</dbReference>
<dbReference type="AlphaFoldDB" id="A0A6A8UEN8"/>
<feature type="transmembrane region" description="Helical" evidence="1">
    <location>
        <begin position="14"/>
        <end position="35"/>
    </location>
</feature>
<keyword evidence="1" id="KW-0812">Transmembrane</keyword>
<evidence type="ECO:0000313" key="3">
    <source>
        <dbReference type="Proteomes" id="UP000439678"/>
    </source>
</evidence>
<evidence type="ECO:0000313" key="2">
    <source>
        <dbReference type="EMBL" id="MTR28343.1"/>
    </source>
</evidence>
<feature type="transmembrane region" description="Helical" evidence="1">
    <location>
        <begin position="70"/>
        <end position="87"/>
    </location>
</feature>
<gene>
    <name evidence="2" type="ORF">GMC65_08300</name>
</gene>
<accession>A0A6A8UEN8</accession>
<protein>
    <submittedName>
        <fullName evidence="2">Uncharacterized protein</fullName>
    </submittedName>
</protein>
<organism evidence="2 3">
    <name type="scientific">Streptococcus salivarius</name>
    <dbReference type="NCBI Taxonomy" id="1304"/>
    <lineage>
        <taxon>Bacteria</taxon>
        <taxon>Bacillati</taxon>
        <taxon>Bacillota</taxon>
        <taxon>Bacilli</taxon>
        <taxon>Lactobacillales</taxon>
        <taxon>Streptococcaceae</taxon>
        <taxon>Streptococcus</taxon>
    </lineage>
</organism>
<name>A0A6A8UEN8_STRSL</name>
<sequence>MISSLLVLFVKNTLTAFVTAYFGVTGMTFFTLYLASLGDTMTKLMTYVPFSFMRAVFTSGQGFFNLREAFVLFVWTTVLLIFMPTIYEKRAFV</sequence>
<dbReference type="Proteomes" id="UP000439678">
    <property type="component" value="Unassembled WGS sequence"/>
</dbReference>
<proteinExistence type="predicted"/>